<sequence length="121" mass="13766">MSNRFCASSKLPSSSTNKSKRRSPFFYLFLLFVLTGGLMVIVVFERATKTPTHIPMVQSEEVGDDAWFIKQNEIKKEKLRAADAAKANSMQVRPLFVRCSSVVRPLFVADLNLLHFHKLHP</sequence>
<dbReference type="Proteomes" id="UP001165122">
    <property type="component" value="Unassembled WGS sequence"/>
</dbReference>
<accession>A0A9W7FKT6</accession>
<evidence type="ECO:0000313" key="2">
    <source>
        <dbReference type="EMBL" id="GMI13859.1"/>
    </source>
</evidence>
<dbReference type="AlphaFoldDB" id="A0A9W7FKT6"/>
<name>A0A9W7FKT6_9STRA</name>
<evidence type="ECO:0000256" key="1">
    <source>
        <dbReference type="SAM" id="Phobius"/>
    </source>
</evidence>
<evidence type="ECO:0000313" key="3">
    <source>
        <dbReference type="Proteomes" id="UP001165122"/>
    </source>
</evidence>
<comment type="caution">
    <text evidence="2">The sequence shown here is derived from an EMBL/GenBank/DDBJ whole genome shotgun (WGS) entry which is preliminary data.</text>
</comment>
<organism evidence="2 3">
    <name type="scientific">Triparma laevis f. longispina</name>
    <dbReference type="NCBI Taxonomy" id="1714387"/>
    <lineage>
        <taxon>Eukaryota</taxon>
        <taxon>Sar</taxon>
        <taxon>Stramenopiles</taxon>
        <taxon>Ochrophyta</taxon>
        <taxon>Bolidophyceae</taxon>
        <taxon>Parmales</taxon>
        <taxon>Triparmaceae</taxon>
        <taxon>Triparma</taxon>
    </lineage>
</organism>
<feature type="transmembrane region" description="Helical" evidence="1">
    <location>
        <begin position="25"/>
        <end position="44"/>
    </location>
</feature>
<keyword evidence="1" id="KW-0472">Membrane</keyword>
<keyword evidence="1" id="KW-0812">Transmembrane</keyword>
<protein>
    <submittedName>
        <fullName evidence="2">Uncharacterized protein</fullName>
    </submittedName>
</protein>
<dbReference type="EMBL" id="BRXW01000200">
    <property type="protein sequence ID" value="GMI13859.1"/>
    <property type="molecule type" value="Genomic_DNA"/>
</dbReference>
<reference evidence="3" key="1">
    <citation type="journal article" date="2023" name="Commun. Biol.">
        <title>Genome analysis of Parmales, the sister group of diatoms, reveals the evolutionary specialization of diatoms from phago-mixotrophs to photoautotrophs.</title>
        <authorList>
            <person name="Ban H."/>
            <person name="Sato S."/>
            <person name="Yoshikawa S."/>
            <person name="Yamada K."/>
            <person name="Nakamura Y."/>
            <person name="Ichinomiya M."/>
            <person name="Sato N."/>
            <person name="Blanc-Mathieu R."/>
            <person name="Endo H."/>
            <person name="Kuwata A."/>
            <person name="Ogata H."/>
        </authorList>
    </citation>
    <scope>NUCLEOTIDE SEQUENCE [LARGE SCALE GENOMIC DNA]</scope>
    <source>
        <strain evidence="3">NIES 3700</strain>
    </source>
</reference>
<keyword evidence="3" id="KW-1185">Reference proteome</keyword>
<proteinExistence type="predicted"/>
<keyword evidence="1" id="KW-1133">Transmembrane helix</keyword>
<gene>
    <name evidence="2" type="ORF">TrLO_g951</name>
</gene>